<feature type="compositionally biased region" description="Basic and acidic residues" evidence="1">
    <location>
        <begin position="1"/>
        <end position="11"/>
    </location>
</feature>
<comment type="caution">
    <text evidence="2">The sequence shown here is derived from an EMBL/GenBank/DDBJ whole genome shotgun (WGS) entry which is preliminary data.</text>
</comment>
<name>A0A8H6DS62_COCSA</name>
<dbReference type="AlphaFoldDB" id="A0A8H6DS62"/>
<dbReference type="EMBL" id="WNKQ01000017">
    <property type="protein sequence ID" value="KAF5846077.1"/>
    <property type="molecule type" value="Genomic_DNA"/>
</dbReference>
<feature type="region of interest" description="Disordered" evidence="1">
    <location>
        <begin position="1"/>
        <end position="34"/>
    </location>
</feature>
<accession>A0A8H6DS62</accession>
<protein>
    <submittedName>
        <fullName evidence="2">Uncharacterized protein</fullName>
    </submittedName>
</protein>
<sequence length="288" mass="33025">MLRRNNMHESHASTNNDSLPIQSEKQRASPSSRDSSVMNIFSRLPRELRNRIYIFCLEGSYDNEVIVRRAALGRTYRFTHLIREPCGQYSYRWIEDPVSACLSKKGWDSNLAREMLECYYWTRTFKFAHHEMCLLEPFLSTDGFGFGMTPAVYARRLQIQIQPLLFAFLLPDNRKIEEQRFCSAIEALGIIQTARTEIAIEVDLAQASLSDADYEHFLDAATKFTIQIQSLVDVLKKKGLRISLRVVGSQLQPETRTNASESMATSSAALKSPVLPISQRSFHEALRY</sequence>
<dbReference type="Proteomes" id="UP000624244">
    <property type="component" value="Unassembled WGS sequence"/>
</dbReference>
<proteinExistence type="predicted"/>
<evidence type="ECO:0000313" key="3">
    <source>
        <dbReference type="Proteomes" id="UP000624244"/>
    </source>
</evidence>
<feature type="compositionally biased region" description="Polar residues" evidence="1">
    <location>
        <begin position="12"/>
        <end position="34"/>
    </location>
</feature>
<organism evidence="2 3">
    <name type="scientific">Cochliobolus sativus</name>
    <name type="common">Common root rot and spot blotch fungus</name>
    <name type="synonym">Bipolaris sorokiniana</name>
    <dbReference type="NCBI Taxonomy" id="45130"/>
    <lineage>
        <taxon>Eukaryota</taxon>
        <taxon>Fungi</taxon>
        <taxon>Dikarya</taxon>
        <taxon>Ascomycota</taxon>
        <taxon>Pezizomycotina</taxon>
        <taxon>Dothideomycetes</taxon>
        <taxon>Pleosporomycetidae</taxon>
        <taxon>Pleosporales</taxon>
        <taxon>Pleosporineae</taxon>
        <taxon>Pleosporaceae</taxon>
        <taxon>Bipolaris</taxon>
    </lineage>
</organism>
<reference evidence="2" key="1">
    <citation type="submission" date="2019-11" db="EMBL/GenBank/DDBJ databases">
        <title>Bipolaris sorokiniana Genome sequencing.</title>
        <authorList>
            <person name="Wang H."/>
        </authorList>
    </citation>
    <scope>NUCLEOTIDE SEQUENCE</scope>
</reference>
<evidence type="ECO:0000313" key="2">
    <source>
        <dbReference type="EMBL" id="KAF5846077.1"/>
    </source>
</evidence>
<evidence type="ECO:0000256" key="1">
    <source>
        <dbReference type="SAM" id="MobiDB-lite"/>
    </source>
</evidence>
<gene>
    <name evidence="2" type="ORF">GGP41_008576</name>
</gene>